<keyword evidence="2" id="KW-0547">Nucleotide-binding</keyword>
<evidence type="ECO:0000256" key="2">
    <source>
        <dbReference type="ARBA" id="ARBA00022741"/>
    </source>
</evidence>
<reference evidence="10" key="1">
    <citation type="journal article" date="2019" name="Beilstein J. Org. Chem.">
        <title>Nanangenines: drimane sesquiterpenoids as the dominant metabolite cohort of a novel Australian fungus, Aspergillus nanangensis.</title>
        <authorList>
            <person name="Lacey H.J."/>
            <person name="Gilchrist C.L.M."/>
            <person name="Crombie A."/>
            <person name="Kalaitzis J.A."/>
            <person name="Vuong D."/>
            <person name="Rutledge P.J."/>
            <person name="Turner P."/>
            <person name="Pitt J.I."/>
            <person name="Lacey E."/>
            <person name="Chooi Y.H."/>
            <person name="Piggott A.M."/>
        </authorList>
    </citation>
    <scope>NUCLEOTIDE SEQUENCE</scope>
    <source>
        <strain evidence="10">MST-FP2251</strain>
    </source>
</reference>
<protein>
    <submittedName>
        <fullName evidence="10">Uncharacterized protein</fullName>
    </submittedName>
</protein>
<dbReference type="SUPFAM" id="SSF57903">
    <property type="entry name" value="FYVE/PHD zinc finger"/>
    <property type="match status" value="1"/>
</dbReference>
<evidence type="ECO:0000256" key="7">
    <source>
        <dbReference type="SAM" id="MobiDB-lite"/>
    </source>
</evidence>
<dbReference type="EMBL" id="VCAU01000003">
    <property type="protein sequence ID" value="KAF9894683.1"/>
    <property type="molecule type" value="Genomic_DNA"/>
</dbReference>
<feature type="compositionally biased region" description="Low complexity" evidence="7">
    <location>
        <begin position="25"/>
        <end position="37"/>
    </location>
</feature>
<keyword evidence="3" id="KW-0863">Zinc-finger</keyword>
<evidence type="ECO:0000259" key="8">
    <source>
        <dbReference type="PROSITE" id="PS51192"/>
    </source>
</evidence>
<evidence type="ECO:0000313" key="10">
    <source>
        <dbReference type="EMBL" id="KAF9894683.1"/>
    </source>
</evidence>
<name>A0AAD4CYA1_ASPNN</name>
<dbReference type="CDD" id="cd17919">
    <property type="entry name" value="DEXHc_Snf"/>
    <property type="match status" value="1"/>
</dbReference>
<keyword evidence="4" id="KW-0378">Hydrolase</keyword>
<dbReference type="SMART" id="SM00249">
    <property type="entry name" value="PHD"/>
    <property type="match status" value="1"/>
</dbReference>
<organism evidence="10 11">
    <name type="scientific">Aspergillus nanangensis</name>
    <dbReference type="NCBI Taxonomy" id="2582783"/>
    <lineage>
        <taxon>Eukaryota</taxon>
        <taxon>Fungi</taxon>
        <taxon>Dikarya</taxon>
        <taxon>Ascomycota</taxon>
        <taxon>Pezizomycotina</taxon>
        <taxon>Eurotiomycetes</taxon>
        <taxon>Eurotiomycetidae</taxon>
        <taxon>Eurotiales</taxon>
        <taxon>Aspergillaceae</taxon>
        <taxon>Aspergillus</taxon>
        <taxon>Aspergillus subgen. Circumdati</taxon>
    </lineage>
</organism>
<sequence length="969" mass="109312">MALHIFKEDVCQSLEDGIIDSDTSALTSPLSSVPSTPGWLTPPTSEESPGSVVSCVQKPGETQLFPLIYSSVDIYPRIGRSLSDFKSSSSRKLPGSLSSLPIRSRTHQDSHVEKKTLNSIIEDIKLRRISFFAAERNKIRPLLANTARFDGLIRSGNPANAQGYKSLDSQPRGISAVLKPYQLDGLSFLLYLRANGIGGILADDMGLGKTLQTLALFQQVKEIDDLSSDNRSPFLVVCPLSVLETWLTEISKWVPGLKATKYHGCSEDRDEFKRVLAIQKGKSGLGQFSAVDVLVTSYETLMSEIRWFSRVFVWRYVVLDEGHRIKNNKSKRAQAIGKIRAEFKLVLTGTPIQNDLTELWSILNWLYPDVFVESTVQLFEKAFSLNEGVFDREFFKHIKDFLRVIMLRREKDSPDLGLTLPGKSEFVISVPLSELQRQWYLRILTGMKQGGVDRVQANTASRLQPDPLVRNGNEISMRSKISGNLVMELRKCSIHPYLLDGADLDQYMIGPHLILHSGKFQILYRLVRQFVVEQNKKVIIFSGFDRALDLCEDLLYMIRHIRPFKYARLDGNTPRALRNVSIHLFQTDDRYSVFLVSIRAGGEGLNLTSASTIIFLDEDWNPQIMKQAAARAHRIGQLKPVEIFRLLSRGTVEDQMSQRLEKKAYMASKVTESVRADRDISTPMTVLNFQDLMDSAPGRSEEAPLSGLIAHHERFRPEGLDSCIIKQVSGESPQTFMSADEEDVWLERSERVRTEIFDGRRINTSTRQFSVFKEELQGDLRREDRRIGKERTVTMHGFQVSKESLGFSHDRLISRARKSSTFEAKKIDSSMAHEATCFVCGGYNTVDCELCPRTFHATCVTATIKRYGMRKDAFICPHHNCFGCRKGATQAGGLLFACVDCQKAFCETCLDWSRTNLMGENPRHDAMGHMPSNAFYIQCSACSSAVVKKRPLQGPGVSDGYLEKRIKQT</sequence>
<dbReference type="InterPro" id="IPR013083">
    <property type="entry name" value="Znf_RING/FYVE/PHD"/>
</dbReference>
<feature type="compositionally biased region" description="Low complexity" evidence="7">
    <location>
        <begin position="84"/>
        <end position="101"/>
    </location>
</feature>
<dbReference type="InterPro" id="IPR038718">
    <property type="entry name" value="SNF2-like_sf"/>
</dbReference>
<dbReference type="InterPro" id="IPR027417">
    <property type="entry name" value="P-loop_NTPase"/>
</dbReference>
<dbReference type="InterPro" id="IPR001965">
    <property type="entry name" value="Znf_PHD"/>
</dbReference>
<dbReference type="SMART" id="SM00490">
    <property type="entry name" value="HELICc"/>
    <property type="match status" value="1"/>
</dbReference>
<gene>
    <name evidence="10" type="ORF">FE257_006573</name>
</gene>
<dbReference type="AlphaFoldDB" id="A0AAD4CYA1"/>
<evidence type="ECO:0000256" key="5">
    <source>
        <dbReference type="ARBA" id="ARBA00022833"/>
    </source>
</evidence>
<dbReference type="Pfam" id="PF00176">
    <property type="entry name" value="SNF2-rel_dom"/>
    <property type="match status" value="1"/>
</dbReference>
<dbReference type="Proteomes" id="UP001194746">
    <property type="component" value="Unassembled WGS sequence"/>
</dbReference>
<dbReference type="Gene3D" id="3.40.50.300">
    <property type="entry name" value="P-loop containing nucleotide triphosphate hydrolases"/>
    <property type="match status" value="1"/>
</dbReference>
<dbReference type="Gene3D" id="3.30.40.10">
    <property type="entry name" value="Zinc/RING finger domain, C3HC4 (zinc finger)"/>
    <property type="match status" value="1"/>
</dbReference>
<evidence type="ECO:0000256" key="1">
    <source>
        <dbReference type="ARBA" id="ARBA00022723"/>
    </source>
</evidence>
<dbReference type="Gene3D" id="3.40.50.10810">
    <property type="entry name" value="Tandem AAA-ATPase domain"/>
    <property type="match status" value="1"/>
</dbReference>
<dbReference type="SUPFAM" id="SSF52540">
    <property type="entry name" value="P-loop containing nucleoside triphosphate hydrolases"/>
    <property type="match status" value="2"/>
</dbReference>
<dbReference type="Pfam" id="PF00271">
    <property type="entry name" value="Helicase_C"/>
    <property type="match status" value="1"/>
</dbReference>
<reference evidence="10" key="2">
    <citation type="submission" date="2020-02" db="EMBL/GenBank/DDBJ databases">
        <authorList>
            <person name="Gilchrist C.L.M."/>
            <person name="Chooi Y.-H."/>
        </authorList>
    </citation>
    <scope>NUCLEOTIDE SEQUENCE</scope>
    <source>
        <strain evidence="10">MST-FP2251</strain>
    </source>
</reference>
<evidence type="ECO:0000256" key="4">
    <source>
        <dbReference type="ARBA" id="ARBA00022801"/>
    </source>
</evidence>
<dbReference type="GO" id="GO:0005524">
    <property type="term" value="F:ATP binding"/>
    <property type="evidence" value="ECO:0007669"/>
    <property type="project" value="InterPro"/>
</dbReference>
<dbReference type="GO" id="GO:0016787">
    <property type="term" value="F:hydrolase activity"/>
    <property type="evidence" value="ECO:0007669"/>
    <property type="project" value="UniProtKB-KW"/>
</dbReference>
<dbReference type="PANTHER" id="PTHR10799">
    <property type="entry name" value="SNF2/RAD54 HELICASE FAMILY"/>
    <property type="match status" value="1"/>
</dbReference>
<dbReference type="PROSITE" id="PS51194">
    <property type="entry name" value="HELICASE_CTER"/>
    <property type="match status" value="1"/>
</dbReference>
<proteinExistence type="predicted"/>
<feature type="region of interest" description="Disordered" evidence="7">
    <location>
        <begin position="84"/>
        <end position="105"/>
    </location>
</feature>
<evidence type="ECO:0000256" key="6">
    <source>
        <dbReference type="ARBA" id="ARBA00022840"/>
    </source>
</evidence>
<dbReference type="SMART" id="SM00487">
    <property type="entry name" value="DEXDc"/>
    <property type="match status" value="1"/>
</dbReference>
<dbReference type="InterPro" id="IPR001650">
    <property type="entry name" value="Helicase_C-like"/>
</dbReference>
<feature type="domain" description="Helicase ATP-binding" evidence="8">
    <location>
        <begin position="190"/>
        <end position="369"/>
    </location>
</feature>
<evidence type="ECO:0000259" key="9">
    <source>
        <dbReference type="PROSITE" id="PS51194"/>
    </source>
</evidence>
<keyword evidence="6" id="KW-0067">ATP-binding</keyword>
<keyword evidence="5" id="KW-0862">Zinc</keyword>
<feature type="region of interest" description="Disordered" evidence="7">
    <location>
        <begin position="25"/>
        <end position="50"/>
    </location>
</feature>
<dbReference type="InterPro" id="IPR011011">
    <property type="entry name" value="Znf_FYVE_PHD"/>
</dbReference>
<feature type="domain" description="Helicase C-terminal" evidence="9">
    <location>
        <begin position="526"/>
        <end position="681"/>
    </location>
</feature>
<dbReference type="PROSITE" id="PS51192">
    <property type="entry name" value="HELICASE_ATP_BIND_1"/>
    <property type="match status" value="1"/>
</dbReference>
<keyword evidence="1" id="KW-0479">Metal-binding</keyword>
<comment type="caution">
    <text evidence="10">The sequence shown here is derived from an EMBL/GenBank/DDBJ whole genome shotgun (WGS) entry which is preliminary data.</text>
</comment>
<keyword evidence="11" id="KW-1185">Reference proteome</keyword>
<evidence type="ECO:0000256" key="3">
    <source>
        <dbReference type="ARBA" id="ARBA00022771"/>
    </source>
</evidence>
<dbReference type="GO" id="GO:0008270">
    <property type="term" value="F:zinc ion binding"/>
    <property type="evidence" value="ECO:0007669"/>
    <property type="project" value="UniProtKB-KW"/>
</dbReference>
<dbReference type="CDD" id="cd18793">
    <property type="entry name" value="SF2_C_SNF"/>
    <property type="match status" value="1"/>
</dbReference>
<evidence type="ECO:0000313" key="11">
    <source>
        <dbReference type="Proteomes" id="UP001194746"/>
    </source>
</evidence>
<dbReference type="InterPro" id="IPR000330">
    <property type="entry name" value="SNF2_N"/>
</dbReference>
<accession>A0AAD4CYA1</accession>
<dbReference type="CDD" id="cd15566">
    <property type="entry name" value="PHD3_NSD"/>
    <property type="match status" value="1"/>
</dbReference>
<dbReference type="InterPro" id="IPR049730">
    <property type="entry name" value="SNF2/RAD54-like_C"/>
</dbReference>
<dbReference type="InterPro" id="IPR014001">
    <property type="entry name" value="Helicase_ATP-bd"/>
</dbReference>